<organism evidence="1 2">
    <name type="scientific">Zosterops borbonicus</name>
    <dbReference type="NCBI Taxonomy" id="364589"/>
    <lineage>
        <taxon>Eukaryota</taxon>
        <taxon>Metazoa</taxon>
        <taxon>Chordata</taxon>
        <taxon>Craniata</taxon>
        <taxon>Vertebrata</taxon>
        <taxon>Euteleostomi</taxon>
        <taxon>Archelosauria</taxon>
        <taxon>Archosauria</taxon>
        <taxon>Dinosauria</taxon>
        <taxon>Saurischia</taxon>
        <taxon>Theropoda</taxon>
        <taxon>Coelurosauria</taxon>
        <taxon>Aves</taxon>
        <taxon>Neognathae</taxon>
        <taxon>Neoaves</taxon>
        <taxon>Telluraves</taxon>
        <taxon>Australaves</taxon>
        <taxon>Passeriformes</taxon>
        <taxon>Sylvioidea</taxon>
        <taxon>Zosteropidae</taxon>
        <taxon>Zosterops</taxon>
    </lineage>
</organism>
<name>A0A8K1GIU6_9PASS</name>
<keyword evidence="2" id="KW-1185">Reference proteome</keyword>
<proteinExistence type="predicted"/>
<evidence type="ECO:0000313" key="2">
    <source>
        <dbReference type="Proteomes" id="UP000796761"/>
    </source>
</evidence>
<comment type="caution">
    <text evidence="1">The sequence shown here is derived from an EMBL/GenBank/DDBJ whole genome shotgun (WGS) entry which is preliminary data.</text>
</comment>
<dbReference type="EMBL" id="SWJQ01000206">
    <property type="protein sequence ID" value="TRZ18833.1"/>
    <property type="molecule type" value="Genomic_DNA"/>
</dbReference>
<dbReference type="Proteomes" id="UP000796761">
    <property type="component" value="Unassembled WGS sequence"/>
</dbReference>
<protein>
    <submittedName>
        <fullName evidence="1">Uncharacterized protein</fullName>
    </submittedName>
</protein>
<gene>
    <name evidence="1" type="ORF">HGM15179_008257</name>
</gene>
<accession>A0A8K1GIU6</accession>
<dbReference type="AlphaFoldDB" id="A0A8K1GIU6"/>
<sequence length="125" mass="14351">MSAANVEGKNNGKDIVVTDDSLVVNTYQSRDIYIDIKDYLSIITSDKVNKDSQKVAAGRLEYCWVSFDIQITDHMMDGSHNYDEIRCQVTRIRIRAQSDRNDAGAQYNLVTSEIYLNKMDSYPWN</sequence>
<evidence type="ECO:0000313" key="1">
    <source>
        <dbReference type="EMBL" id="TRZ18833.1"/>
    </source>
</evidence>
<reference evidence="1" key="1">
    <citation type="submission" date="2019-04" db="EMBL/GenBank/DDBJ databases">
        <title>Genome assembly of Zosterops borbonicus 15179.</title>
        <authorList>
            <person name="Leroy T."/>
            <person name="Anselmetti Y."/>
            <person name="Tilak M.-K."/>
            <person name="Nabholz B."/>
        </authorList>
    </citation>
    <scope>NUCLEOTIDE SEQUENCE</scope>
    <source>
        <strain evidence="1">HGM_15179</strain>
        <tissue evidence="1">Muscle</tissue>
    </source>
</reference>